<dbReference type="Pfam" id="PF02823">
    <property type="entry name" value="ATP-synt_DE_N"/>
    <property type="match status" value="1"/>
</dbReference>
<evidence type="ECO:0000256" key="6">
    <source>
        <dbReference type="ARBA" id="ARBA00023196"/>
    </source>
</evidence>
<evidence type="ECO:0000313" key="12">
    <source>
        <dbReference type="EMBL" id="TMQ67115.1"/>
    </source>
</evidence>
<dbReference type="AlphaFoldDB" id="A0A538TU38"/>
<dbReference type="Gene3D" id="2.60.15.10">
    <property type="entry name" value="F0F1 ATP synthase delta/epsilon subunit, N-terminal"/>
    <property type="match status" value="1"/>
</dbReference>
<keyword evidence="5 8" id="KW-0472">Membrane</keyword>
<name>A0A538TU38_UNCEI</name>
<dbReference type="GO" id="GO:0046933">
    <property type="term" value="F:proton-transporting ATP synthase activity, rotational mechanism"/>
    <property type="evidence" value="ECO:0007669"/>
    <property type="project" value="UniProtKB-UniRule"/>
</dbReference>
<comment type="similarity">
    <text evidence="2 8 9">Belongs to the ATPase epsilon chain family.</text>
</comment>
<keyword evidence="6 8" id="KW-0139">CF(1)</keyword>
<proteinExistence type="inferred from homology"/>
<evidence type="ECO:0000256" key="3">
    <source>
        <dbReference type="ARBA" id="ARBA00022448"/>
    </source>
</evidence>
<gene>
    <name evidence="8 12" type="primary">atpC</name>
    <name evidence="12" type="ORF">E6K79_00885</name>
</gene>
<dbReference type="GO" id="GO:0005886">
    <property type="term" value="C:plasma membrane"/>
    <property type="evidence" value="ECO:0007669"/>
    <property type="project" value="UniProtKB-SubCell"/>
</dbReference>
<keyword evidence="4 8" id="KW-0406">Ion transport</keyword>
<dbReference type="CDD" id="cd12152">
    <property type="entry name" value="F1-ATPase_delta"/>
    <property type="match status" value="1"/>
</dbReference>
<evidence type="ECO:0000256" key="2">
    <source>
        <dbReference type="ARBA" id="ARBA00005712"/>
    </source>
</evidence>
<dbReference type="PANTHER" id="PTHR13822">
    <property type="entry name" value="ATP SYNTHASE DELTA/EPSILON CHAIN"/>
    <property type="match status" value="1"/>
</dbReference>
<comment type="subcellular location">
    <subcellularLocation>
        <location evidence="8">Cell membrane</location>
        <topology evidence="8">Peripheral membrane protein</topology>
    </subcellularLocation>
    <subcellularLocation>
        <location evidence="1">Endomembrane system</location>
        <topology evidence="1">Peripheral membrane protein</topology>
    </subcellularLocation>
</comment>
<feature type="domain" description="ATP synthase F1 complex delta/epsilon subunit N-terminal" evidence="11">
    <location>
        <begin position="6"/>
        <end position="85"/>
    </location>
</feature>
<dbReference type="InterPro" id="IPR001469">
    <property type="entry name" value="ATP_synth_F1_dsu/esu"/>
</dbReference>
<evidence type="ECO:0000256" key="5">
    <source>
        <dbReference type="ARBA" id="ARBA00023136"/>
    </source>
</evidence>
<dbReference type="Proteomes" id="UP000317691">
    <property type="component" value="Unassembled WGS sequence"/>
</dbReference>
<dbReference type="EMBL" id="VBOZ01000004">
    <property type="protein sequence ID" value="TMQ67115.1"/>
    <property type="molecule type" value="Genomic_DNA"/>
</dbReference>
<evidence type="ECO:0000256" key="10">
    <source>
        <dbReference type="SAM" id="MobiDB-lite"/>
    </source>
</evidence>
<reference evidence="12 13" key="1">
    <citation type="journal article" date="2019" name="Nat. Microbiol.">
        <title>Mediterranean grassland soil C-N compound turnover is dependent on rainfall and depth, and is mediated by genomically divergent microorganisms.</title>
        <authorList>
            <person name="Diamond S."/>
            <person name="Andeer P.F."/>
            <person name="Li Z."/>
            <person name="Crits-Christoph A."/>
            <person name="Burstein D."/>
            <person name="Anantharaman K."/>
            <person name="Lane K.R."/>
            <person name="Thomas B.C."/>
            <person name="Pan C."/>
            <person name="Northen T.R."/>
            <person name="Banfield J.F."/>
        </authorList>
    </citation>
    <scope>NUCLEOTIDE SEQUENCE [LARGE SCALE GENOMIC DNA]</scope>
    <source>
        <strain evidence="12">WS_9</strain>
    </source>
</reference>
<keyword evidence="8" id="KW-0375">Hydrogen ion transport</keyword>
<dbReference type="NCBIfam" id="TIGR01216">
    <property type="entry name" value="ATP_synt_epsi"/>
    <property type="match status" value="1"/>
</dbReference>
<dbReference type="GO" id="GO:0012505">
    <property type="term" value="C:endomembrane system"/>
    <property type="evidence" value="ECO:0007669"/>
    <property type="project" value="UniProtKB-SubCell"/>
</dbReference>
<accession>A0A538TU38</accession>
<evidence type="ECO:0000313" key="13">
    <source>
        <dbReference type="Proteomes" id="UP000317691"/>
    </source>
</evidence>
<feature type="region of interest" description="Disordered" evidence="10">
    <location>
        <begin position="106"/>
        <end position="147"/>
    </location>
</feature>
<dbReference type="GO" id="GO:0005524">
    <property type="term" value="F:ATP binding"/>
    <property type="evidence" value="ECO:0007669"/>
    <property type="project" value="UniProtKB-UniRule"/>
</dbReference>
<evidence type="ECO:0000256" key="1">
    <source>
        <dbReference type="ARBA" id="ARBA00004184"/>
    </source>
</evidence>
<protein>
    <recommendedName>
        <fullName evidence="8">ATP synthase epsilon chain</fullName>
    </recommendedName>
    <alternativeName>
        <fullName evidence="8">ATP synthase F1 sector epsilon subunit</fullName>
    </alternativeName>
    <alternativeName>
        <fullName evidence="8">F-ATPase epsilon subunit</fullName>
    </alternativeName>
</protein>
<evidence type="ECO:0000256" key="8">
    <source>
        <dbReference type="HAMAP-Rule" id="MF_00530"/>
    </source>
</evidence>
<evidence type="ECO:0000259" key="11">
    <source>
        <dbReference type="Pfam" id="PF02823"/>
    </source>
</evidence>
<dbReference type="InterPro" id="IPR020546">
    <property type="entry name" value="ATP_synth_F1_dsu/esu_N"/>
</dbReference>
<comment type="caution">
    <text evidence="12">The sequence shown here is derived from an EMBL/GenBank/DDBJ whole genome shotgun (WGS) entry which is preliminary data.</text>
</comment>
<comment type="function">
    <text evidence="8">Produces ATP from ADP in the presence of a proton gradient across the membrane.</text>
</comment>
<dbReference type="PANTHER" id="PTHR13822:SF10">
    <property type="entry name" value="ATP SYNTHASE EPSILON CHAIN, CHLOROPLASTIC"/>
    <property type="match status" value="1"/>
</dbReference>
<comment type="subunit">
    <text evidence="8 9">F-type ATPases have 2 components, CF(1) - the catalytic core - and CF(0) - the membrane proton channel. CF(1) has five subunits: alpha(3), beta(3), gamma(1), delta(1), epsilon(1). CF(0) has three main subunits: a, b and c.</text>
</comment>
<feature type="compositionally biased region" description="Basic and acidic residues" evidence="10">
    <location>
        <begin position="106"/>
        <end position="139"/>
    </location>
</feature>
<dbReference type="InterPro" id="IPR036771">
    <property type="entry name" value="ATPsynth_dsu/esu_N"/>
</dbReference>
<evidence type="ECO:0000256" key="9">
    <source>
        <dbReference type="RuleBase" id="RU003656"/>
    </source>
</evidence>
<evidence type="ECO:0000256" key="7">
    <source>
        <dbReference type="ARBA" id="ARBA00023310"/>
    </source>
</evidence>
<keyword evidence="3 8" id="KW-0813">Transport</keyword>
<dbReference type="HAMAP" id="MF_00530">
    <property type="entry name" value="ATP_synth_epsil_bac"/>
    <property type="match status" value="1"/>
</dbReference>
<sequence>MADTPFTFRLVTPQRLLLEAPIVSLEAPGSEGYLGILAHHAPLITPLRPGRLDVRDTEGVESSYAVSGGFLEVSANRATVLADTAERVDEIDRARAEASLKRAEMRLTDASRDAGVPRDTDASREVDRPRAQRSQERAKNRIAIAKG</sequence>
<keyword evidence="8" id="KW-1003">Cell membrane</keyword>
<keyword evidence="7 8" id="KW-0066">ATP synthesis</keyword>
<evidence type="ECO:0000256" key="4">
    <source>
        <dbReference type="ARBA" id="ARBA00023065"/>
    </source>
</evidence>
<organism evidence="12 13">
    <name type="scientific">Eiseniibacteriota bacterium</name>
    <dbReference type="NCBI Taxonomy" id="2212470"/>
    <lineage>
        <taxon>Bacteria</taxon>
        <taxon>Candidatus Eiseniibacteriota</taxon>
    </lineage>
</organism>
<dbReference type="SUPFAM" id="SSF51344">
    <property type="entry name" value="Epsilon subunit of F1F0-ATP synthase N-terminal domain"/>
    <property type="match status" value="1"/>
</dbReference>
<dbReference type="GO" id="GO:0045259">
    <property type="term" value="C:proton-transporting ATP synthase complex"/>
    <property type="evidence" value="ECO:0007669"/>
    <property type="project" value="UniProtKB-KW"/>
</dbReference>